<dbReference type="RefSeq" id="WP_145084467.1">
    <property type="nucleotide sequence ID" value="NZ_CP036274.1"/>
</dbReference>
<evidence type="ECO:0000256" key="1">
    <source>
        <dbReference type="SAM" id="Phobius"/>
    </source>
</evidence>
<feature type="transmembrane region" description="Helical" evidence="1">
    <location>
        <begin position="545"/>
        <end position="564"/>
    </location>
</feature>
<keyword evidence="3" id="KW-1185">Reference proteome</keyword>
<dbReference type="PANTHER" id="PTHR43471">
    <property type="entry name" value="ABC TRANSPORTER PERMEASE"/>
    <property type="match status" value="1"/>
</dbReference>
<organism evidence="2 3">
    <name type="scientific">Anatilimnocola aggregata</name>
    <dbReference type="NCBI Taxonomy" id="2528021"/>
    <lineage>
        <taxon>Bacteria</taxon>
        <taxon>Pseudomonadati</taxon>
        <taxon>Planctomycetota</taxon>
        <taxon>Planctomycetia</taxon>
        <taxon>Pirellulales</taxon>
        <taxon>Pirellulaceae</taxon>
        <taxon>Anatilimnocola</taxon>
    </lineage>
</organism>
<dbReference type="KEGG" id="aagg:ETAA8_05430"/>
<dbReference type="EMBL" id="CP036274">
    <property type="protein sequence ID" value="QDU25475.1"/>
    <property type="molecule type" value="Genomic_DNA"/>
</dbReference>
<feature type="transmembrane region" description="Helical" evidence="1">
    <location>
        <begin position="28"/>
        <end position="52"/>
    </location>
</feature>
<sequence>MLSFENRLITYYEWLWGSAYNWQQPDKWGFAIGAVIIIFALALLVPFFWFVIASFSRGPSEAFYLVSRSILSVFTEDAPGFSLRRTLAIAKLSLQEAVRNRVLIAFGLFLVVLLVAGLFLDVKNSNPARLYLSFVISTTNYLLLLMTVFLSTFSIPNDIKNRTIYTVVTKPVRASEMVLGRIMGFMGIGSLMLLAMCAVSYVFILRGLTHSHEVVTDSFQAVVDETGAPTTMEKGETTNNYHHQHEIVIDENGKATASTVMGHTHEVTVTGTGKDRKLTLGPPLGMLQAKAPIYGRLQVIDSSGNSSVTGGISVGDEWSYRGYIEGGYNTKAAAIWTFDGITKERYPNGLPLEINLQVFRTYKGNIERGVLGEIILRNPDETARVRQSGPIVFESREFVSDYKLINKENPKYQIDPFDYVSDDGRIQVIIKCAEPSQYFGIAQADVYLRPSDGIFELNFIKAYFSIWLQMLLVTCFGVMFSTFLSGPIALLATNAGVVLGLFGEFARNVATGAEQGGGPIESIIRLVTQQNQTTDMEMNAIAMNIIKGFDSTLMYFMYGLTYILPDLTQFDSSQFVANGIDIYPAVVLRQLTMALVYAACATFAGYFFLKSREIAA</sequence>
<reference evidence="2 3" key="1">
    <citation type="submission" date="2019-02" db="EMBL/GenBank/DDBJ databases">
        <title>Deep-cultivation of Planctomycetes and their phenomic and genomic characterization uncovers novel biology.</title>
        <authorList>
            <person name="Wiegand S."/>
            <person name="Jogler M."/>
            <person name="Boedeker C."/>
            <person name="Pinto D."/>
            <person name="Vollmers J."/>
            <person name="Rivas-Marin E."/>
            <person name="Kohn T."/>
            <person name="Peeters S.H."/>
            <person name="Heuer A."/>
            <person name="Rast P."/>
            <person name="Oberbeckmann S."/>
            <person name="Bunk B."/>
            <person name="Jeske O."/>
            <person name="Meyerdierks A."/>
            <person name="Storesund J.E."/>
            <person name="Kallscheuer N."/>
            <person name="Luecker S."/>
            <person name="Lage O.M."/>
            <person name="Pohl T."/>
            <person name="Merkel B.J."/>
            <person name="Hornburger P."/>
            <person name="Mueller R.-W."/>
            <person name="Bruemmer F."/>
            <person name="Labrenz M."/>
            <person name="Spormann A.M."/>
            <person name="Op den Camp H."/>
            <person name="Overmann J."/>
            <person name="Amann R."/>
            <person name="Jetten M.S.M."/>
            <person name="Mascher T."/>
            <person name="Medema M.H."/>
            <person name="Devos D.P."/>
            <person name="Kaster A.-K."/>
            <person name="Ovreas L."/>
            <person name="Rohde M."/>
            <person name="Galperin M.Y."/>
            <person name="Jogler C."/>
        </authorList>
    </citation>
    <scope>NUCLEOTIDE SEQUENCE [LARGE SCALE GENOMIC DNA]</scope>
    <source>
        <strain evidence="2 3">ETA_A8</strain>
    </source>
</reference>
<dbReference type="OrthoDB" id="231083at2"/>
<gene>
    <name evidence="2" type="ORF">ETAA8_05430</name>
</gene>
<protein>
    <recommendedName>
        <fullName evidence="4">ABC transporter permease</fullName>
    </recommendedName>
</protein>
<keyword evidence="1" id="KW-0812">Transmembrane</keyword>
<proteinExistence type="predicted"/>
<evidence type="ECO:0000313" key="3">
    <source>
        <dbReference type="Proteomes" id="UP000315017"/>
    </source>
</evidence>
<feature type="transmembrane region" description="Helical" evidence="1">
    <location>
        <begin position="132"/>
        <end position="153"/>
    </location>
</feature>
<feature type="transmembrane region" description="Helical" evidence="1">
    <location>
        <begin position="591"/>
        <end position="609"/>
    </location>
</feature>
<evidence type="ECO:0008006" key="4">
    <source>
        <dbReference type="Google" id="ProtNLM"/>
    </source>
</evidence>
<keyword evidence="1" id="KW-1133">Transmembrane helix</keyword>
<keyword evidence="1" id="KW-0472">Membrane</keyword>
<name>A0A517Y5G7_9BACT</name>
<dbReference type="AlphaFoldDB" id="A0A517Y5G7"/>
<evidence type="ECO:0000313" key="2">
    <source>
        <dbReference type="EMBL" id="QDU25475.1"/>
    </source>
</evidence>
<feature type="transmembrane region" description="Helical" evidence="1">
    <location>
        <begin position="102"/>
        <end position="120"/>
    </location>
</feature>
<dbReference type="PANTHER" id="PTHR43471:SF10">
    <property type="entry name" value="SLL1107 PROTEIN"/>
    <property type="match status" value="1"/>
</dbReference>
<dbReference type="Proteomes" id="UP000315017">
    <property type="component" value="Chromosome"/>
</dbReference>
<feature type="transmembrane region" description="Helical" evidence="1">
    <location>
        <begin position="466"/>
        <end position="492"/>
    </location>
</feature>
<feature type="transmembrane region" description="Helical" evidence="1">
    <location>
        <begin position="182"/>
        <end position="204"/>
    </location>
</feature>
<accession>A0A517Y5G7</accession>